<dbReference type="EMBL" id="JBHSNC010000012">
    <property type="protein sequence ID" value="MFC5528780.1"/>
    <property type="molecule type" value="Genomic_DNA"/>
</dbReference>
<keyword evidence="5" id="KW-1185">Reference proteome</keyword>
<evidence type="ECO:0000256" key="1">
    <source>
        <dbReference type="ARBA" id="ARBA00023125"/>
    </source>
</evidence>
<dbReference type="Proteomes" id="UP001596108">
    <property type="component" value="Unassembled WGS sequence"/>
</dbReference>
<feature type="DNA-binding region" description="H-T-H motif" evidence="2">
    <location>
        <begin position="34"/>
        <end position="53"/>
    </location>
</feature>
<sequence length="201" mass="22922">MSVRRERKDAIEHRRLILQTAQSLFDEHGVHSVSMHQIAKTAGIGQATLYRRYAHKGDLCAELMEDYCQQLIENITAYLQINVKLSPAERLGGIISAWIDALEEKSEMIVTMEARMDCDDPRGNFFHSDMYLTIRSQIAELLSEMIGPNPPTPIDTTLTAHALICSMAPPGYFHLKHEMAYTREQIKQSYLHMCQLTAQRS</sequence>
<dbReference type="Gene3D" id="1.10.357.10">
    <property type="entry name" value="Tetracycline Repressor, domain 2"/>
    <property type="match status" value="1"/>
</dbReference>
<evidence type="ECO:0000256" key="2">
    <source>
        <dbReference type="PROSITE-ProRule" id="PRU00335"/>
    </source>
</evidence>
<gene>
    <name evidence="4" type="ORF">ACFPQ4_04830</name>
</gene>
<feature type="domain" description="HTH tetR-type" evidence="3">
    <location>
        <begin position="11"/>
        <end position="71"/>
    </location>
</feature>
<keyword evidence="1 2" id="KW-0238">DNA-binding</keyword>
<dbReference type="SUPFAM" id="SSF46689">
    <property type="entry name" value="Homeodomain-like"/>
    <property type="match status" value="1"/>
</dbReference>
<dbReference type="InterPro" id="IPR001647">
    <property type="entry name" value="HTH_TetR"/>
</dbReference>
<dbReference type="Pfam" id="PF00440">
    <property type="entry name" value="TetR_N"/>
    <property type="match status" value="1"/>
</dbReference>
<accession>A0ABW0QVD8</accession>
<dbReference type="InterPro" id="IPR009057">
    <property type="entry name" value="Homeodomain-like_sf"/>
</dbReference>
<protein>
    <submittedName>
        <fullName evidence="4">TetR/AcrR family transcriptional regulator</fullName>
    </submittedName>
</protein>
<dbReference type="RefSeq" id="WP_378110641.1">
    <property type="nucleotide sequence ID" value="NZ_JBHSNC010000012.1"/>
</dbReference>
<name>A0ABW0QVD8_9BACL</name>
<evidence type="ECO:0000259" key="3">
    <source>
        <dbReference type="PROSITE" id="PS50977"/>
    </source>
</evidence>
<evidence type="ECO:0000313" key="5">
    <source>
        <dbReference type="Proteomes" id="UP001596108"/>
    </source>
</evidence>
<evidence type="ECO:0000313" key="4">
    <source>
        <dbReference type="EMBL" id="MFC5528780.1"/>
    </source>
</evidence>
<organism evidence="4 5">
    <name type="scientific">Cohnella yongneupensis</name>
    <dbReference type="NCBI Taxonomy" id="425006"/>
    <lineage>
        <taxon>Bacteria</taxon>
        <taxon>Bacillati</taxon>
        <taxon>Bacillota</taxon>
        <taxon>Bacilli</taxon>
        <taxon>Bacillales</taxon>
        <taxon>Paenibacillaceae</taxon>
        <taxon>Cohnella</taxon>
    </lineage>
</organism>
<dbReference type="PANTHER" id="PTHR30055">
    <property type="entry name" value="HTH-TYPE TRANSCRIPTIONAL REGULATOR RUTR"/>
    <property type="match status" value="1"/>
</dbReference>
<comment type="caution">
    <text evidence="4">The sequence shown here is derived from an EMBL/GenBank/DDBJ whole genome shotgun (WGS) entry which is preliminary data.</text>
</comment>
<dbReference type="PROSITE" id="PS50977">
    <property type="entry name" value="HTH_TETR_2"/>
    <property type="match status" value="1"/>
</dbReference>
<dbReference type="PANTHER" id="PTHR30055:SF223">
    <property type="entry name" value="HTH-TYPE TRANSCRIPTIONAL REGULATOR UIDR"/>
    <property type="match status" value="1"/>
</dbReference>
<dbReference type="PRINTS" id="PR00455">
    <property type="entry name" value="HTHTETR"/>
</dbReference>
<reference evidence="5" key="1">
    <citation type="journal article" date="2019" name="Int. J. Syst. Evol. Microbiol.">
        <title>The Global Catalogue of Microorganisms (GCM) 10K type strain sequencing project: providing services to taxonomists for standard genome sequencing and annotation.</title>
        <authorList>
            <consortium name="The Broad Institute Genomics Platform"/>
            <consortium name="The Broad Institute Genome Sequencing Center for Infectious Disease"/>
            <person name="Wu L."/>
            <person name="Ma J."/>
        </authorList>
    </citation>
    <scope>NUCLEOTIDE SEQUENCE [LARGE SCALE GENOMIC DNA]</scope>
    <source>
        <strain evidence="5">CGMCC 1.18578</strain>
    </source>
</reference>
<dbReference type="InterPro" id="IPR050109">
    <property type="entry name" value="HTH-type_TetR-like_transc_reg"/>
</dbReference>
<proteinExistence type="predicted"/>